<accession>A0A382LP30</accession>
<proteinExistence type="predicted"/>
<dbReference type="AlphaFoldDB" id="A0A382LP30"/>
<organism evidence="1">
    <name type="scientific">marine metagenome</name>
    <dbReference type="NCBI Taxonomy" id="408172"/>
    <lineage>
        <taxon>unclassified sequences</taxon>
        <taxon>metagenomes</taxon>
        <taxon>ecological metagenomes</taxon>
    </lineage>
</organism>
<dbReference type="EMBL" id="UINC01088251">
    <property type="protein sequence ID" value="SVC38306.1"/>
    <property type="molecule type" value="Genomic_DNA"/>
</dbReference>
<protein>
    <submittedName>
        <fullName evidence="1">Uncharacterized protein</fullName>
    </submittedName>
</protein>
<name>A0A382LP30_9ZZZZ</name>
<reference evidence="1" key="1">
    <citation type="submission" date="2018-05" db="EMBL/GenBank/DDBJ databases">
        <authorList>
            <person name="Lanie J.A."/>
            <person name="Ng W.-L."/>
            <person name="Kazmierczak K.M."/>
            <person name="Andrzejewski T.M."/>
            <person name="Davidsen T.M."/>
            <person name="Wayne K.J."/>
            <person name="Tettelin H."/>
            <person name="Glass J.I."/>
            <person name="Rusch D."/>
            <person name="Podicherti R."/>
            <person name="Tsui H.-C.T."/>
            <person name="Winkler M.E."/>
        </authorList>
    </citation>
    <scope>NUCLEOTIDE SEQUENCE</scope>
</reference>
<evidence type="ECO:0000313" key="1">
    <source>
        <dbReference type="EMBL" id="SVC38306.1"/>
    </source>
</evidence>
<gene>
    <name evidence="1" type="ORF">METZ01_LOCUS291160</name>
</gene>
<sequence length="151" mass="17454">MDLIVNYIHKLKKYYHLLLFIAILLVPIDAGNTAEYQLVMKSLDNNSPDYTVGRDSKCSLHSLEMNRTEVDISYGKPNESKEREMKIVGTNFPNGRNYISGGCVVWSGMDVKAIIYLCTSCVEVRNKWLEKNSMEQIWFDRVKRILVDLNQ</sequence>